<feature type="domain" description="Lnb-like transmembrane" evidence="4">
    <location>
        <begin position="251"/>
        <end position="366"/>
    </location>
</feature>
<dbReference type="InterPro" id="IPR057436">
    <property type="entry name" value="5TMH_Lnb"/>
</dbReference>
<feature type="signal peptide" evidence="2">
    <location>
        <begin position="1"/>
        <end position="17"/>
    </location>
</feature>
<protein>
    <submittedName>
        <fullName evidence="5">Uncharacterized protein</fullName>
    </submittedName>
</protein>
<feature type="transmembrane region" description="Helical" evidence="1">
    <location>
        <begin position="277"/>
        <end position="299"/>
    </location>
</feature>
<accession>A0A1B1Y6B9</accession>
<organism evidence="5 6">
    <name type="scientific">Wenyingzhuangia fucanilytica</name>
    <dbReference type="NCBI Taxonomy" id="1790137"/>
    <lineage>
        <taxon>Bacteria</taxon>
        <taxon>Pseudomonadati</taxon>
        <taxon>Bacteroidota</taxon>
        <taxon>Flavobacteriia</taxon>
        <taxon>Flavobacteriales</taxon>
        <taxon>Flavobacteriaceae</taxon>
        <taxon>Wenyingzhuangia</taxon>
    </lineage>
</organism>
<name>A0A1B1Y6B9_9FLAO</name>
<keyword evidence="1" id="KW-0472">Membrane</keyword>
<evidence type="ECO:0000259" key="4">
    <source>
        <dbReference type="Pfam" id="PF25221"/>
    </source>
</evidence>
<dbReference type="InterPro" id="IPR025178">
    <property type="entry name" value="Lnb_N"/>
</dbReference>
<reference evidence="5 6" key="1">
    <citation type="submission" date="2016-02" db="EMBL/GenBank/DDBJ databases">
        <authorList>
            <person name="Wen L."/>
            <person name="He K."/>
            <person name="Yang H."/>
        </authorList>
    </citation>
    <scope>NUCLEOTIDE SEQUENCE [LARGE SCALE GENOMIC DNA]</scope>
    <source>
        <strain evidence="5 6">CZ1127</strain>
    </source>
</reference>
<feature type="domain" description="Lnb N-terminal periplasmic" evidence="3">
    <location>
        <begin position="25"/>
        <end position="169"/>
    </location>
</feature>
<keyword evidence="1" id="KW-1133">Transmembrane helix</keyword>
<evidence type="ECO:0000313" key="5">
    <source>
        <dbReference type="EMBL" id="ANW96289.1"/>
    </source>
</evidence>
<feature type="chain" id="PRO_5008532533" evidence="2">
    <location>
        <begin position="18"/>
        <end position="378"/>
    </location>
</feature>
<dbReference type="Pfam" id="PF25221">
    <property type="entry name" value="5TMH_Lnb"/>
    <property type="match status" value="1"/>
</dbReference>
<feature type="transmembrane region" description="Helical" evidence="1">
    <location>
        <begin position="250"/>
        <end position="268"/>
    </location>
</feature>
<feature type="transmembrane region" description="Helical" evidence="1">
    <location>
        <begin position="311"/>
        <end position="328"/>
    </location>
</feature>
<keyword evidence="2" id="KW-0732">Signal</keyword>
<evidence type="ECO:0000313" key="6">
    <source>
        <dbReference type="Proteomes" id="UP000092967"/>
    </source>
</evidence>
<evidence type="ECO:0000256" key="1">
    <source>
        <dbReference type="SAM" id="Phobius"/>
    </source>
</evidence>
<dbReference type="RefSeq" id="WP_083194626.1">
    <property type="nucleotide sequence ID" value="NZ_CP014224.1"/>
</dbReference>
<dbReference type="Proteomes" id="UP000092967">
    <property type="component" value="Chromosome"/>
</dbReference>
<keyword evidence="1" id="KW-0812">Transmembrane</keyword>
<gene>
    <name evidence="5" type="ORF">AXE80_08365</name>
</gene>
<sequence>MKYIYLLIFSFTITLFAQQKTELSDQAEVSILTCAPGQNELYAAFGHSAIRVKDPVHQLDRVYNYGTFDFNKPNFYLNFCRGLLLYQVSSYNFKYFPYEYYKEKRWIKAQTLNFTKAENQQIFDYLEWNVLPQNKDYQYDFFYDNCATKMHEVIEKSIGKIDFDYSDFPKDLTHRNLIHQYLAKNSWSKFGIDLALGAVIDKKATLKQYMFLPDFIYLGLKDSKINGKKIIDKESFILPDYKLDKPKTNFLLSPLFLSLLLIFITYYLRIFNKNTKIWFNSLAITFGVLGIVIFSLWFLTEHSTTKMNMNLLWANPVLLAYPFLKGLWKKRICYLGLLFLSGFLLVAVLGFQQFDLSFYILASCLVPIYLKPLLTFKI</sequence>
<dbReference type="OrthoDB" id="319167at2"/>
<evidence type="ECO:0000256" key="2">
    <source>
        <dbReference type="SAM" id="SignalP"/>
    </source>
</evidence>
<keyword evidence="6" id="KW-1185">Reference proteome</keyword>
<dbReference type="STRING" id="1790137.AXE80_08365"/>
<dbReference type="EMBL" id="CP014224">
    <property type="protein sequence ID" value="ANW96289.1"/>
    <property type="molecule type" value="Genomic_DNA"/>
</dbReference>
<evidence type="ECO:0000259" key="3">
    <source>
        <dbReference type="Pfam" id="PF13387"/>
    </source>
</evidence>
<feature type="transmembrane region" description="Helical" evidence="1">
    <location>
        <begin position="335"/>
        <end position="352"/>
    </location>
</feature>
<proteinExistence type="predicted"/>
<dbReference type="Pfam" id="PF13387">
    <property type="entry name" value="Lnb_N"/>
    <property type="match status" value="1"/>
</dbReference>
<dbReference type="AlphaFoldDB" id="A0A1B1Y6B9"/>
<dbReference type="KEGG" id="wfu:AXE80_08365"/>